<keyword evidence="10" id="KW-0443">Lipid metabolism</keyword>
<dbReference type="InterPro" id="IPR000462">
    <property type="entry name" value="CDP-OH_P_trans"/>
</dbReference>
<comment type="catalytic activity">
    <reaction evidence="14">
        <text>a CDP-1,2-diacyl-sn-glycerol + sn-glycerol 3-phosphate = a 1,2-diacyl-sn-glycero-3-phospho-(1'-sn-glycero-3'-phosphate) + CMP + H(+)</text>
        <dbReference type="Rhea" id="RHEA:12593"/>
        <dbReference type="ChEBI" id="CHEBI:15378"/>
        <dbReference type="ChEBI" id="CHEBI:57597"/>
        <dbReference type="ChEBI" id="CHEBI:58332"/>
        <dbReference type="ChEBI" id="CHEBI:60110"/>
        <dbReference type="ChEBI" id="CHEBI:60377"/>
        <dbReference type="EC" id="2.7.8.5"/>
    </reaction>
</comment>
<evidence type="ECO:0000256" key="7">
    <source>
        <dbReference type="ARBA" id="ARBA00022679"/>
    </source>
</evidence>
<organism evidence="18">
    <name type="scientific">uncultured Desulfovibrio sp</name>
    <dbReference type="NCBI Taxonomy" id="167968"/>
    <lineage>
        <taxon>Bacteria</taxon>
        <taxon>Pseudomonadati</taxon>
        <taxon>Thermodesulfobacteriota</taxon>
        <taxon>Desulfovibrionia</taxon>
        <taxon>Desulfovibrionales</taxon>
        <taxon>Desulfovibrionaceae</taxon>
        <taxon>Desulfovibrio</taxon>
        <taxon>environmental samples</taxon>
    </lineage>
</organism>
<evidence type="ECO:0000256" key="2">
    <source>
        <dbReference type="ARBA" id="ARBA00005042"/>
    </source>
</evidence>
<dbReference type="PIRSF" id="PIRSF000847">
    <property type="entry name" value="Phos_ph_gly_syn"/>
    <property type="match status" value="1"/>
</dbReference>
<dbReference type="EC" id="2.7.8.5" evidence="4 15"/>
<sequence length="182" mass="20212">MLNLANKITLLRILMTPLVVLLLYFEGPMTCILATLAFIFASLTDWADGYIARRSNMVTSMGKFLDPLADKVLICSVLIMFVKLDWAPAWVVIIIVCRELVVTGLRAIAIDEGIVLAADKFGKAKTVLQIFAIVPLALHYPLWGMDLRLLGLVLLYIALVLAVVSGANYCYDFYRNTRKQAG</sequence>
<dbReference type="InterPro" id="IPR050324">
    <property type="entry name" value="CDP-alcohol_PTase-I"/>
</dbReference>
<dbReference type="InterPro" id="IPR043130">
    <property type="entry name" value="CDP-OH_PTrfase_TM_dom"/>
</dbReference>
<dbReference type="GO" id="GO:0008444">
    <property type="term" value="F:CDP-diacylglycerol-glycerol-3-phosphate 3-phosphatidyltransferase activity"/>
    <property type="evidence" value="ECO:0007669"/>
    <property type="project" value="UniProtKB-UniRule"/>
</dbReference>
<evidence type="ECO:0000256" key="11">
    <source>
        <dbReference type="ARBA" id="ARBA00023136"/>
    </source>
</evidence>
<feature type="transmembrane region" description="Helical" evidence="17">
    <location>
        <begin position="149"/>
        <end position="171"/>
    </location>
</feature>
<comment type="subcellular location">
    <subcellularLocation>
        <location evidence="1">Membrane</location>
        <topology evidence="1">Multi-pass membrane protein</topology>
    </subcellularLocation>
</comment>
<dbReference type="GO" id="GO:0046474">
    <property type="term" value="P:glycerophospholipid biosynthetic process"/>
    <property type="evidence" value="ECO:0007669"/>
    <property type="project" value="TreeGrafter"/>
</dbReference>
<dbReference type="EMBL" id="FLUP01000002">
    <property type="protein sequence ID" value="SBW12194.1"/>
    <property type="molecule type" value="Genomic_DNA"/>
</dbReference>
<dbReference type="PANTHER" id="PTHR14269">
    <property type="entry name" value="CDP-DIACYLGLYCEROL--GLYCEROL-3-PHOSPHATE 3-PHOSPHATIDYLTRANSFERASE-RELATED"/>
    <property type="match status" value="1"/>
</dbReference>
<gene>
    <name evidence="18" type="primary">pgsA</name>
    <name evidence="18" type="ORF">KM92DES2_20374</name>
</gene>
<keyword evidence="7 16" id="KW-0808">Transferase</keyword>
<dbReference type="NCBIfam" id="TIGR00560">
    <property type="entry name" value="pgsA"/>
    <property type="match status" value="1"/>
</dbReference>
<dbReference type="Gene3D" id="1.20.120.1760">
    <property type="match status" value="1"/>
</dbReference>
<evidence type="ECO:0000256" key="3">
    <source>
        <dbReference type="ARBA" id="ARBA00010441"/>
    </source>
</evidence>
<evidence type="ECO:0000256" key="10">
    <source>
        <dbReference type="ARBA" id="ARBA00023098"/>
    </source>
</evidence>
<keyword evidence="8 17" id="KW-0812">Transmembrane</keyword>
<evidence type="ECO:0000256" key="15">
    <source>
        <dbReference type="NCBIfam" id="TIGR00560"/>
    </source>
</evidence>
<comment type="pathway">
    <text evidence="2">Phospholipid metabolism; phosphatidylglycerol biosynthesis; phosphatidylglycerol from CDP-diacylglycerol: step 1/2.</text>
</comment>
<keyword evidence="11 17" id="KW-0472">Membrane</keyword>
<evidence type="ECO:0000256" key="14">
    <source>
        <dbReference type="ARBA" id="ARBA00048586"/>
    </source>
</evidence>
<reference evidence="18" key="1">
    <citation type="submission" date="2016-04" db="EMBL/GenBank/DDBJ databases">
        <authorList>
            <person name="Evans L.H."/>
            <person name="Alamgir A."/>
            <person name="Owens N."/>
            <person name="Weber N.D."/>
            <person name="Virtaneva K."/>
            <person name="Barbian K."/>
            <person name="Babar A."/>
            <person name="Rosenke K."/>
        </authorList>
    </citation>
    <scope>NUCLEOTIDE SEQUENCE</scope>
    <source>
        <strain evidence="18">92-2</strain>
    </source>
</reference>
<evidence type="ECO:0000256" key="8">
    <source>
        <dbReference type="ARBA" id="ARBA00022692"/>
    </source>
</evidence>
<comment type="similarity">
    <text evidence="3 16">Belongs to the CDP-alcohol phosphatidyltransferase class-I family.</text>
</comment>
<dbReference type="GO" id="GO:0016020">
    <property type="term" value="C:membrane"/>
    <property type="evidence" value="ECO:0007669"/>
    <property type="project" value="UniProtKB-SubCell"/>
</dbReference>
<dbReference type="Pfam" id="PF01066">
    <property type="entry name" value="CDP-OH_P_transf"/>
    <property type="match status" value="1"/>
</dbReference>
<evidence type="ECO:0000256" key="17">
    <source>
        <dbReference type="SAM" id="Phobius"/>
    </source>
</evidence>
<dbReference type="RefSeq" id="WP_192111859.1">
    <property type="nucleotide sequence ID" value="NZ_CABSIF010000008.1"/>
</dbReference>
<protein>
    <recommendedName>
        <fullName evidence="5 15">CDP-diacylglycerol--glycerol-3-phosphate 3-phosphatidyltransferase</fullName>
        <ecNumber evidence="4 15">2.7.8.5</ecNumber>
    </recommendedName>
</protein>
<evidence type="ECO:0000256" key="12">
    <source>
        <dbReference type="ARBA" id="ARBA00023209"/>
    </source>
</evidence>
<dbReference type="AlphaFoldDB" id="A0A212KKJ0"/>
<dbReference type="InterPro" id="IPR004570">
    <property type="entry name" value="Phosphatidylglycerol_P_synth"/>
</dbReference>
<keyword evidence="9 17" id="KW-1133">Transmembrane helix</keyword>
<feature type="transmembrane region" description="Helical" evidence="17">
    <location>
        <begin position="126"/>
        <end position="143"/>
    </location>
</feature>
<keyword evidence="6" id="KW-0444">Lipid biosynthesis</keyword>
<evidence type="ECO:0000256" key="9">
    <source>
        <dbReference type="ARBA" id="ARBA00022989"/>
    </source>
</evidence>
<evidence type="ECO:0000313" key="18">
    <source>
        <dbReference type="EMBL" id="SBW12194.1"/>
    </source>
</evidence>
<evidence type="ECO:0000256" key="5">
    <source>
        <dbReference type="ARBA" id="ARBA00014944"/>
    </source>
</evidence>
<dbReference type="PROSITE" id="PS00379">
    <property type="entry name" value="CDP_ALCOHOL_P_TRANSF"/>
    <property type="match status" value="1"/>
</dbReference>
<accession>A0A212KKJ0</accession>
<evidence type="ECO:0000256" key="4">
    <source>
        <dbReference type="ARBA" id="ARBA00013170"/>
    </source>
</evidence>
<dbReference type="InterPro" id="IPR048254">
    <property type="entry name" value="CDP_ALCOHOL_P_TRANSF_CS"/>
</dbReference>
<dbReference type="PANTHER" id="PTHR14269:SF62">
    <property type="entry name" value="CDP-DIACYLGLYCEROL--GLYCEROL-3-PHOSPHATE 3-PHOSPHATIDYLTRANSFERASE 1, CHLOROPLASTIC"/>
    <property type="match status" value="1"/>
</dbReference>
<evidence type="ECO:0000256" key="13">
    <source>
        <dbReference type="ARBA" id="ARBA00023264"/>
    </source>
</evidence>
<keyword evidence="13" id="KW-1208">Phospholipid metabolism</keyword>
<proteinExistence type="inferred from homology"/>
<evidence type="ECO:0000256" key="6">
    <source>
        <dbReference type="ARBA" id="ARBA00022516"/>
    </source>
</evidence>
<feature type="transmembrane region" description="Helical" evidence="17">
    <location>
        <begin position="20"/>
        <end position="43"/>
    </location>
</feature>
<evidence type="ECO:0000256" key="16">
    <source>
        <dbReference type="RuleBase" id="RU003750"/>
    </source>
</evidence>
<evidence type="ECO:0000256" key="1">
    <source>
        <dbReference type="ARBA" id="ARBA00004141"/>
    </source>
</evidence>
<keyword evidence="12" id="KW-0594">Phospholipid biosynthesis</keyword>
<name>A0A212KKJ0_9BACT</name>